<reference evidence="3 4" key="1">
    <citation type="submission" date="2020-08" db="EMBL/GenBank/DDBJ databases">
        <title>The Agave Microbiome: Exploring the role of microbial communities in plant adaptations to desert environments.</title>
        <authorList>
            <person name="Partida-Martinez L.P."/>
        </authorList>
    </citation>
    <scope>NUCLEOTIDE SEQUENCE [LARGE SCALE GENOMIC DNA]</scope>
    <source>
        <strain evidence="3 4">AS2.23</strain>
    </source>
</reference>
<dbReference type="InterPro" id="IPR000551">
    <property type="entry name" value="MerR-type_HTH_dom"/>
</dbReference>
<dbReference type="InterPro" id="IPR009061">
    <property type="entry name" value="DNA-bd_dom_put_sf"/>
</dbReference>
<dbReference type="PROSITE" id="PS50937">
    <property type="entry name" value="HTH_MERR_2"/>
    <property type="match status" value="1"/>
</dbReference>
<dbReference type="PANTHER" id="PTHR30204:SF93">
    <property type="entry name" value="HTH MERR-TYPE DOMAIN-CONTAINING PROTEIN"/>
    <property type="match status" value="1"/>
</dbReference>
<dbReference type="GO" id="GO:0003677">
    <property type="term" value="F:DNA binding"/>
    <property type="evidence" value="ECO:0007669"/>
    <property type="project" value="UniProtKB-KW"/>
</dbReference>
<sequence>MLTISQLASYAGVTVRAVRHYHAKGLLPEPERDRSGYRRYDAAAVVELIRIRTLAEAGVPLSRVQELLDAGPEEFSAAVADVDERLRAEIRERRSHRERIAQLAAGDSLALPPEAVAYLQRMRELGFRERLIEVERDSWILIAARMPHEVPAFMAIKQAQIEHETLRRLYLDMGDLADCSSDDPRLPELADRVTAFIEAAAAASAGMEDQPISDDLVALLDAAFVQSFPCAPRLLTLLEERGWTGWTDVRRLEPAAAPTRSVGG</sequence>
<comment type="caution">
    <text evidence="3">The sequence shown here is derived from an EMBL/GenBank/DDBJ whole genome shotgun (WGS) entry which is preliminary data.</text>
</comment>
<keyword evidence="1 3" id="KW-0238">DNA-binding</keyword>
<dbReference type="SMART" id="SM00422">
    <property type="entry name" value="HTH_MERR"/>
    <property type="match status" value="1"/>
</dbReference>
<dbReference type="GO" id="GO:0003700">
    <property type="term" value="F:DNA-binding transcription factor activity"/>
    <property type="evidence" value="ECO:0007669"/>
    <property type="project" value="InterPro"/>
</dbReference>
<dbReference type="Gene3D" id="1.10.1660.10">
    <property type="match status" value="1"/>
</dbReference>
<dbReference type="EMBL" id="JACHVY010000001">
    <property type="protein sequence ID" value="MBB2899383.1"/>
    <property type="molecule type" value="Genomic_DNA"/>
</dbReference>
<dbReference type="CDD" id="cd00592">
    <property type="entry name" value="HTH_MerR-like"/>
    <property type="match status" value="1"/>
</dbReference>
<evidence type="ECO:0000313" key="3">
    <source>
        <dbReference type="EMBL" id="MBB2899383.1"/>
    </source>
</evidence>
<dbReference type="PANTHER" id="PTHR30204">
    <property type="entry name" value="REDOX-CYCLING DRUG-SENSING TRANSCRIPTIONAL ACTIVATOR SOXR"/>
    <property type="match status" value="1"/>
</dbReference>
<evidence type="ECO:0000313" key="4">
    <source>
        <dbReference type="Proteomes" id="UP000533269"/>
    </source>
</evidence>
<evidence type="ECO:0000259" key="2">
    <source>
        <dbReference type="PROSITE" id="PS50937"/>
    </source>
</evidence>
<organism evidence="3 4">
    <name type="scientific">Kineococcus radiotolerans</name>
    <dbReference type="NCBI Taxonomy" id="131568"/>
    <lineage>
        <taxon>Bacteria</taxon>
        <taxon>Bacillati</taxon>
        <taxon>Actinomycetota</taxon>
        <taxon>Actinomycetes</taxon>
        <taxon>Kineosporiales</taxon>
        <taxon>Kineosporiaceae</taxon>
        <taxon>Kineococcus</taxon>
    </lineage>
</organism>
<dbReference type="InterPro" id="IPR047057">
    <property type="entry name" value="MerR_fam"/>
</dbReference>
<evidence type="ECO:0000256" key="1">
    <source>
        <dbReference type="ARBA" id="ARBA00023125"/>
    </source>
</evidence>
<dbReference type="SUPFAM" id="SSF46955">
    <property type="entry name" value="Putative DNA-binding domain"/>
    <property type="match status" value="1"/>
</dbReference>
<dbReference type="Pfam" id="PF13411">
    <property type="entry name" value="MerR_1"/>
    <property type="match status" value="1"/>
</dbReference>
<dbReference type="AlphaFoldDB" id="A0A7W4TIY4"/>
<gene>
    <name evidence="3" type="ORF">FHR75_000171</name>
</gene>
<protein>
    <submittedName>
        <fullName evidence="3">DNA-binding transcriptional MerR regulator</fullName>
    </submittedName>
</protein>
<reference evidence="3 4" key="2">
    <citation type="submission" date="2020-08" db="EMBL/GenBank/DDBJ databases">
        <authorList>
            <person name="Partida-Martinez L."/>
            <person name="Huntemann M."/>
            <person name="Clum A."/>
            <person name="Wang J."/>
            <person name="Palaniappan K."/>
            <person name="Ritter S."/>
            <person name="Chen I.-M."/>
            <person name="Stamatis D."/>
            <person name="Reddy T."/>
            <person name="O'Malley R."/>
            <person name="Daum C."/>
            <person name="Shapiro N."/>
            <person name="Ivanova N."/>
            <person name="Kyrpides N."/>
            <person name="Woyke T."/>
        </authorList>
    </citation>
    <scope>NUCLEOTIDE SEQUENCE [LARGE SCALE GENOMIC DNA]</scope>
    <source>
        <strain evidence="3 4">AS2.23</strain>
    </source>
</reference>
<name>A0A7W4TIY4_KINRA</name>
<dbReference type="PRINTS" id="PR00040">
    <property type="entry name" value="HTHMERR"/>
</dbReference>
<proteinExistence type="predicted"/>
<dbReference type="RefSeq" id="WP_183390051.1">
    <property type="nucleotide sequence ID" value="NZ_JACHVY010000001.1"/>
</dbReference>
<feature type="domain" description="HTH merR-type" evidence="2">
    <location>
        <begin position="1"/>
        <end position="70"/>
    </location>
</feature>
<accession>A0A7W4TIY4</accession>
<dbReference type="Proteomes" id="UP000533269">
    <property type="component" value="Unassembled WGS sequence"/>
</dbReference>